<dbReference type="SUPFAM" id="SSF52833">
    <property type="entry name" value="Thioredoxin-like"/>
    <property type="match status" value="1"/>
</dbReference>
<protein>
    <recommendedName>
        <fullName evidence="1">Thioredoxin domain-containing protein</fullName>
    </recommendedName>
</protein>
<dbReference type="InterPro" id="IPR013766">
    <property type="entry name" value="Thioredoxin_domain"/>
</dbReference>
<dbReference type="PANTHER" id="PTHR34573:SF1">
    <property type="entry name" value="VITAMIN K EPOXIDE REDUCTASE DOMAIN-CONTAINING PROTEIN"/>
    <property type="match status" value="1"/>
</dbReference>
<dbReference type="EMBL" id="MHNL01000032">
    <property type="protein sequence ID" value="OGZ43621.1"/>
    <property type="molecule type" value="Genomic_DNA"/>
</dbReference>
<accession>A0A1G2G1C2</accession>
<evidence type="ECO:0000313" key="3">
    <source>
        <dbReference type="Proteomes" id="UP000177785"/>
    </source>
</evidence>
<sequence>MKKIIIGGGIVLFLVGFGFWGYYSSARPAALDEFAKCLNDKGAKFYGAFWCPHCQNQKAMFGRSQKYLPYVECSTPDTKGQLQVCIDKKITGYPTWEFADGSRESGEVEPALLAEKTGCVLPEVK</sequence>
<dbReference type="Pfam" id="PF00085">
    <property type="entry name" value="Thioredoxin"/>
    <property type="match status" value="1"/>
</dbReference>
<dbReference type="PANTHER" id="PTHR34573">
    <property type="entry name" value="VKC DOMAIN-CONTAINING PROTEIN"/>
    <property type="match status" value="1"/>
</dbReference>
<organism evidence="2 3">
    <name type="scientific">Candidatus Ryanbacteria bacterium RIFCSPHIGHO2_01_FULL_48_27</name>
    <dbReference type="NCBI Taxonomy" id="1802115"/>
    <lineage>
        <taxon>Bacteria</taxon>
        <taxon>Candidatus Ryaniibacteriota</taxon>
    </lineage>
</organism>
<evidence type="ECO:0000259" key="1">
    <source>
        <dbReference type="Pfam" id="PF00085"/>
    </source>
</evidence>
<dbReference type="Proteomes" id="UP000177785">
    <property type="component" value="Unassembled WGS sequence"/>
</dbReference>
<reference evidence="2 3" key="1">
    <citation type="journal article" date="2016" name="Nat. Commun.">
        <title>Thousands of microbial genomes shed light on interconnected biogeochemical processes in an aquifer system.</title>
        <authorList>
            <person name="Anantharaman K."/>
            <person name="Brown C.T."/>
            <person name="Hug L.A."/>
            <person name="Sharon I."/>
            <person name="Castelle C.J."/>
            <person name="Probst A.J."/>
            <person name="Thomas B.C."/>
            <person name="Singh A."/>
            <person name="Wilkins M.J."/>
            <person name="Karaoz U."/>
            <person name="Brodie E.L."/>
            <person name="Williams K.H."/>
            <person name="Hubbard S.S."/>
            <person name="Banfield J.F."/>
        </authorList>
    </citation>
    <scope>NUCLEOTIDE SEQUENCE [LARGE SCALE GENOMIC DNA]</scope>
</reference>
<evidence type="ECO:0000313" key="2">
    <source>
        <dbReference type="EMBL" id="OGZ43621.1"/>
    </source>
</evidence>
<comment type="caution">
    <text evidence="2">The sequence shown here is derived from an EMBL/GenBank/DDBJ whole genome shotgun (WGS) entry which is preliminary data.</text>
</comment>
<dbReference type="InterPro" id="IPR036249">
    <property type="entry name" value="Thioredoxin-like_sf"/>
</dbReference>
<name>A0A1G2G1C2_9BACT</name>
<dbReference type="Gene3D" id="3.40.30.10">
    <property type="entry name" value="Glutaredoxin"/>
    <property type="match status" value="1"/>
</dbReference>
<dbReference type="STRING" id="1802115.A2756_04930"/>
<proteinExistence type="predicted"/>
<gene>
    <name evidence="2" type="ORF">A2756_04930</name>
</gene>
<feature type="domain" description="Thioredoxin" evidence="1">
    <location>
        <begin position="44"/>
        <end position="109"/>
    </location>
</feature>
<dbReference type="AlphaFoldDB" id="A0A1G2G1C2"/>